<dbReference type="RefSeq" id="WP_013736793.1">
    <property type="nucleotide sequence ID" value="NC_015435.1"/>
</dbReference>
<dbReference type="HOGENOM" id="CLU_424309_0_0_2"/>
<dbReference type="AlphaFoldDB" id="F4FYQ4"/>
<dbReference type="EMBL" id="CP002656">
    <property type="protein sequence ID" value="AEB94293.1"/>
    <property type="molecule type" value="Genomic_DNA"/>
</dbReference>
<sequence length="655" mass="75069">MDLPKIDQTLPLFIPDGVESFIYKSGDSFYVLTSALVQPIIRVFPSLLIRGEVWMIQRGNTIIEIESGKEKTLNCVKKECLESQDLQFVTVKDNVMPVISKRDMFLYNGEHFSTFKRRVNISYLHRKDKTVVFTNNNEYFFDNVTDVGITRAGVSLIREGYTELITPLGDKIIRKIEGKIAFINSSDVIYQDKENRIWLNDNLLGFCNSNFDILAKGHGWVVGLCGTSARYYFHGNWIELANNVDGLKSDASENFIGLVTLNESKIFDLDLRQRYSIIGGTLGIGSRKMVLIAKNKLFILDIGEFYKIRINVNKEENLISLTYPSGYSIKKNDLLATTCKITHDGIVEENLEYLGHKSEEEIIVQSDIGEQKILLSFNRSPIEGQMTGIIYIAEGNGKAKSGRGNAVLVGEFILKQKVRSRLRLNITIADQTKSIDINDIKTTIRETFNIVYRNSDIFPVYYELTYQNRTISRGYSTSRVVIKNVPKMKRRIKINRGHVLVDIERAEDELFIWDTVRVRPTYKQPINFIQQYSEKNLLNNKISFYLDKNGTIKLKLGQFLKKLDVWIEGNYIHVIPHVTLDSIIQVYYATYVYTGLPEHIIFPLDPVYSKIIVKIFIGDVEIQKMFTIDSLKLCLKVALQTINELASKLKNIGLE</sequence>
<dbReference type="GeneID" id="10492379"/>
<dbReference type="KEGG" id="mcn:Mcup_0184"/>
<dbReference type="PATRIC" id="fig|1006006.8.peg.185"/>
<evidence type="ECO:0000313" key="2">
    <source>
        <dbReference type="Proteomes" id="UP000007812"/>
    </source>
</evidence>
<protein>
    <submittedName>
        <fullName evidence="1">Uncharacterized protein</fullName>
    </submittedName>
</protein>
<reference evidence="1 2" key="1">
    <citation type="journal article" date="2011" name="J. Bacteriol.">
        <title>Complete genome sequence of Metallosphaera cuprina, a metal sulfide-oxidizing archaeon from a hot spring.</title>
        <authorList>
            <person name="Liu L.J."/>
            <person name="You X.Y."/>
            <person name="Zheng H."/>
            <person name="Wang S."/>
            <person name="Jiang C.Y."/>
            <person name="Liu S.J."/>
        </authorList>
    </citation>
    <scope>NUCLEOTIDE SEQUENCE [LARGE SCALE GENOMIC DNA]</scope>
    <source>
        <strain evidence="1 2">Ar-4</strain>
    </source>
</reference>
<gene>
    <name evidence="1" type="ordered locus">Mcup_0184</name>
</gene>
<name>F4FYQ4_METCR</name>
<organism evidence="1 2">
    <name type="scientific">Metallosphaera cuprina (strain Ar-4)</name>
    <dbReference type="NCBI Taxonomy" id="1006006"/>
    <lineage>
        <taxon>Archaea</taxon>
        <taxon>Thermoproteota</taxon>
        <taxon>Thermoprotei</taxon>
        <taxon>Sulfolobales</taxon>
        <taxon>Sulfolobaceae</taxon>
        <taxon>Metallosphaera</taxon>
    </lineage>
</organism>
<dbReference type="STRING" id="1006006.Mcup_0184"/>
<evidence type="ECO:0000313" key="1">
    <source>
        <dbReference type="EMBL" id="AEB94293.1"/>
    </source>
</evidence>
<dbReference type="Proteomes" id="UP000007812">
    <property type="component" value="Chromosome"/>
</dbReference>
<dbReference type="NCBIfam" id="NF046072">
    <property type="entry name" value="UpsX"/>
    <property type="match status" value="1"/>
</dbReference>
<dbReference type="eggNOG" id="arCOG05986">
    <property type="taxonomic scope" value="Archaea"/>
</dbReference>
<proteinExistence type="predicted"/>
<keyword evidence="2" id="KW-1185">Reference proteome</keyword>
<accession>F4FYQ4</accession>